<feature type="compositionally biased region" description="Basic and acidic residues" evidence="2">
    <location>
        <begin position="76"/>
        <end position="92"/>
    </location>
</feature>
<reference evidence="4" key="1">
    <citation type="submission" date="2025-08" db="UniProtKB">
        <authorList>
            <consortium name="RefSeq"/>
        </authorList>
    </citation>
    <scope>IDENTIFICATION</scope>
</reference>
<sequence length="186" mass="21329">MGSSKRKDRERESKKRHHRDETEEERRERKSKKKRKHDRHKHDKRPRSDDGDRHERQRTGDDIGYVISDGELYEPAPKHRRDDSASSARDQDVAAAVQAAGERESSSHGGGAEMSLGIEETNKLRVSLGLRPLDVTSSDVKKEEKESLKDDVHVPAENLAAKKQAAALKEKLRQIKEKREINKKLQ</sequence>
<feature type="coiled-coil region" evidence="1">
    <location>
        <begin position="158"/>
        <end position="185"/>
    </location>
</feature>
<dbReference type="Pfam" id="PF19252">
    <property type="entry name" value="HIND"/>
    <property type="match status" value="1"/>
</dbReference>
<evidence type="ECO:0000313" key="3">
    <source>
        <dbReference type="Proteomes" id="UP000695022"/>
    </source>
</evidence>
<proteinExistence type="predicted"/>
<gene>
    <name evidence="4" type="primary">LOC106811769</name>
</gene>
<dbReference type="RefSeq" id="XP_014670973.1">
    <property type="nucleotide sequence ID" value="XM_014815487.1"/>
</dbReference>
<organism evidence="3 4">
    <name type="scientific">Priapulus caudatus</name>
    <name type="common">Priapulid worm</name>
    <dbReference type="NCBI Taxonomy" id="37621"/>
    <lineage>
        <taxon>Eukaryota</taxon>
        <taxon>Metazoa</taxon>
        <taxon>Ecdysozoa</taxon>
        <taxon>Scalidophora</taxon>
        <taxon>Priapulida</taxon>
        <taxon>Priapulimorpha</taxon>
        <taxon>Priapulimorphida</taxon>
        <taxon>Priapulidae</taxon>
        <taxon>Priapulus</taxon>
    </lineage>
</organism>
<keyword evidence="1" id="KW-0175">Coiled coil</keyword>
<feature type="compositionally biased region" description="Basic and acidic residues" evidence="2">
    <location>
        <begin position="46"/>
        <end position="61"/>
    </location>
</feature>
<evidence type="ECO:0000256" key="2">
    <source>
        <dbReference type="SAM" id="MobiDB-lite"/>
    </source>
</evidence>
<evidence type="ECO:0000313" key="4">
    <source>
        <dbReference type="RefSeq" id="XP_014670973.1"/>
    </source>
</evidence>
<evidence type="ECO:0000256" key="1">
    <source>
        <dbReference type="SAM" id="Coils"/>
    </source>
</evidence>
<dbReference type="InterPro" id="IPR045347">
    <property type="entry name" value="HIND"/>
</dbReference>
<dbReference type="GeneID" id="106811769"/>
<protein>
    <submittedName>
        <fullName evidence="4">U4/U6.U5 tri-snRNP-associated protein 1-like</fullName>
    </submittedName>
</protein>
<name>A0ABM1EFK2_PRICU</name>
<keyword evidence="3" id="KW-1185">Reference proteome</keyword>
<feature type="compositionally biased region" description="Basic and acidic residues" evidence="2">
    <location>
        <begin position="1"/>
        <end position="28"/>
    </location>
</feature>
<feature type="region of interest" description="Disordered" evidence="2">
    <location>
        <begin position="1"/>
        <end position="114"/>
    </location>
</feature>
<dbReference type="Proteomes" id="UP000695022">
    <property type="component" value="Unplaced"/>
</dbReference>
<accession>A0ABM1EFK2</accession>
<feature type="compositionally biased region" description="Basic residues" evidence="2">
    <location>
        <begin position="29"/>
        <end position="45"/>
    </location>
</feature>